<dbReference type="PANTHER" id="PTHR35787">
    <property type="entry name" value="GLYCEROL UPTAKE OPERON ANTITERMINATOR REGULATORY PROTEIN"/>
    <property type="match status" value="1"/>
</dbReference>
<dbReference type="InterPro" id="IPR006699">
    <property type="entry name" value="GlpP"/>
</dbReference>
<comment type="caution">
    <text evidence="2">The sequence shown here is derived from an EMBL/GenBank/DDBJ whole genome shotgun (WGS) entry which is preliminary data.</text>
</comment>
<sequence length="181" mass="20202">MFSNQTIIPSIRKLKDMDKALSSQSDYVLLSEAHIGNLKMLTDRCHQAGKKVLVHVDLIEGLSKDIKGIKWLKELFKVDGVISPNKRLLNAARKLDLLAIYRVFLLDSRSLEQSLHSIADAQFDAVEILPGPFATHFVSQIQEAIPNTSLLAGGFLNSREQIDRVFQAGFKAVTTSAKEVW</sequence>
<dbReference type="InterPro" id="IPR013785">
    <property type="entry name" value="Aldolase_TIM"/>
</dbReference>
<dbReference type="PIRSF" id="PIRSF016897">
    <property type="entry name" value="GlpP"/>
    <property type="match status" value="1"/>
</dbReference>
<dbReference type="STRING" id="284581.AMD01_04285"/>
<evidence type="ECO:0000256" key="1">
    <source>
        <dbReference type="PIRNR" id="PIRNR016897"/>
    </source>
</evidence>
<keyword evidence="1" id="KW-0694">RNA-binding</keyword>
<keyword evidence="1" id="KW-0319">Glycerol metabolism</keyword>
<protein>
    <recommendedName>
        <fullName evidence="1">Glycerol uptake operon antiterminator regulatory protein</fullName>
    </recommendedName>
</protein>
<dbReference type="GO" id="GO:0006071">
    <property type="term" value="P:glycerol metabolic process"/>
    <property type="evidence" value="ECO:0007669"/>
    <property type="project" value="UniProtKB-UniRule"/>
</dbReference>
<dbReference type="GO" id="GO:0006355">
    <property type="term" value="P:regulation of DNA-templated transcription"/>
    <property type="evidence" value="ECO:0007669"/>
    <property type="project" value="InterPro"/>
</dbReference>
<comment type="function">
    <text evidence="1">Regulates expression of the glpD operon. In the presence of glycerol 3-phosphate (G3P) causes antitermination of transcription of glpD at the inverted repeat of the leader region to enhance its transcription. Binds and stabilizes glpD leader mRNA.</text>
</comment>
<dbReference type="Gene3D" id="3.20.20.70">
    <property type="entry name" value="Aldolase class I"/>
    <property type="match status" value="1"/>
</dbReference>
<organism evidence="2 3">
    <name type="scientific">Priestia koreensis</name>
    <dbReference type="NCBI Taxonomy" id="284581"/>
    <lineage>
        <taxon>Bacteria</taxon>
        <taxon>Bacillati</taxon>
        <taxon>Bacillota</taxon>
        <taxon>Bacilli</taxon>
        <taxon>Bacillales</taxon>
        <taxon>Bacillaceae</taxon>
        <taxon>Priestia</taxon>
    </lineage>
</organism>
<gene>
    <name evidence="2" type="ORF">AMD01_04285</name>
</gene>
<dbReference type="Proteomes" id="UP000037558">
    <property type="component" value="Unassembled WGS sequence"/>
</dbReference>
<name>A0A0M0LCL8_9BACI</name>
<dbReference type="RefSeq" id="WP_053400177.1">
    <property type="nucleotide sequence ID" value="NZ_JAMAUM010000010.1"/>
</dbReference>
<dbReference type="SUPFAM" id="SSF110391">
    <property type="entry name" value="GlpP-like"/>
    <property type="match status" value="1"/>
</dbReference>
<evidence type="ECO:0000313" key="2">
    <source>
        <dbReference type="EMBL" id="KOO48612.1"/>
    </source>
</evidence>
<dbReference type="PANTHER" id="PTHR35787:SF1">
    <property type="entry name" value="GLYCEROL UPTAKE OPERON ANTITERMINATOR REGULATORY PROTEIN"/>
    <property type="match status" value="1"/>
</dbReference>
<keyword evidence="3" id="KW-1185">Reference proteome</keyword>
<dbReference type="Pfam" id="PF04309">
    <property type="entry name" value="G3P_antiterm"/>
    <property type="match status" value="1"/>
</dbReference>
<dbReference type="GO" id="GO:0003723">
    <property type="term" value="F:RNA binding"/>
    <property type="evidence" value="ECO:0007669"/>
    <property type="project" value="UniProtKB-KW"/>
</dbReference>
<dbReference type="AlphaFoldDB" id="A0A0M0LCL8"/>
<evidence type="ECO:0000313" key="3">
    <source>
        <dbReference type="Proteomes" id="UP000037558"/>
    </source>
</evidence>
<dbReference type="OrthoDB" id="9799580at2"/>
<dbReference type="PATRIC" id="fig|284581.3.peg.1651"/>
<reference evidence="3" key="1">
    <citation type="submission" date="2015-08" db="EMBL/GenBank/DDBJ databases">
        <title>Fjat-14210 dsm16467.</title>
        <authorList>
            <person name="Liu B."/>
            <person name="Wang J."/>
            <person name="Zhu Y."/>
            <person name="Liu G."/>
            <person name="Chen Q."/>
            <person name="Chen Z."/>
            <person name="Lan J."/>
            <person name="Che J."/>
            <person name="Ge C."/>
            <person name="Shi H."/>
            <person name="Pan Z."/>
            <person name="Liu X."/>
        </authorList>
    </citation>
    <scope>NUCLEOTIDE SEQUENCE [LARGE SCALE GENOMIC DNA]</scope>
    <source>
        <strain evidence="3">DSM 16467</strain>
    </source>
</reference>
<keyword evidence="1" id="KW-0805">Transcription regulation</keyword>
<keyword evidence="1" id="KW-0804">Transcription</keyword>
<dbReference type="EMBL" id="LILC01000004">
    <property type="protein sequence ID" value="KOO48612.1"/>
    <property type="molecule type" value="Genomic_DNA"/>
</dbReference>
<accession>A0A0M0LCL8</accession>
<proteinExistence type="predicted"/>